<name>A0A139PMZ9_STRMT</name>
<dbReference type="InterPro" id="IPR041881">
    <property type="entry name" value="PqqD_sf"/>
</dbReference>
<dbReference type="RefSeq" id="WP_000157487.1">
    <property type="nucleotide sequence ID" value="NZ_JASHCH010000008.1"/>
</dbReference>
<proteinExistence type="predicted"/>
<protein>
    <recommendedName>
        <fullName evidence="3">PqqD family protein</fullName>
    </recommendedName>
</protein>
<evidence type="ECO:0000313" key="2">
    <source>
        <dbReference type="Proteomes" id="UP000070458"/>
    </source>
</evidence>
<evidence type="ECO:0008006" key="3">
    <source>
        <dbReference type="Google" id="ProtNLM"/>
    </source>
</evidence>
<dbReference type="Gene3D" id="1.10.10.1150">
    <property type="entry name" value="Coenzyme PQQ synthesis protein D (PqqD)"/>
    <property type="match status" value="1"/>
</dbReference>
<evidence type="ECO:0000313" key="1">
    <source>
        <dbReference type="EMBL" id="KXT91613.1"/>
    </source>
</evidence>
<dbReference type="Pfam" id="PF05402">
    <property type="entry name" value="PqqD"/>
    <property type="match status" value="1"/>
</dbReference>
<sequence length="113" mass="13187">MASLEKYELMETELTAISTADSELSMRYYYSKQLAWQMEPTTGVVYILDKQINKMFLLEDSSKDIWLSFSKQRTYNQVLLSLSEIYGCDISEIKSLVDEFVLELLENGLIYEL</sequence>
<accession>A0A139PMZ9</accession>
<dbReference type="Proteomes" id="UP000070458">
    <property type="component" value="Unassembled WGS sequence"/>
</dbReference>
<reference evidence="1 2" key="1">
    <citation type="submission" date="2016-01" db="EMBL/GenBank/DDBJ databases">
        <title>Highly variable Streptococcus oralis are common among viridans streptococci isolated from primates.</title>
        <authorList>
            <person name="Denapaite D."/>
            <person name="Rieger M."/>
            <person name="Koendgen S."/>
            <person name="Brueckner R."/>
            <person name="Ochigava I."/>
            <person name="Kappeler P."/>
            <person name="Maetz-Rensing K."/>
            <person name="Leendertz F."/>
            <person name="Hakenbeck R."/>
        </authorList>
    </citation>
    <scope>NUCLEOTIDE SEQUENCE [LARGE SCALE GENOMIC DNA]</scope>
    <source>
        <strain evidence="1 2">DD26</strain>
    </source>
</reference>
<dbReference type="AlphaFoldDB" id="A0A139PMZ9"/>
<dbReference type="PATRIC" id="fig|28037.233.peg.1840"/>
<comment type="caution">
    <text evidence="1">The sequence shown here is derived from an EMBL/GenBank/DDBJ whole genome shotgun (WGS) entry which is preliminary data.</text>
</comment>
<dbReference type="InterPro" id="IPR008792">
    <property type="entry name" value="PQQD"/>
</dbReference>
<gene>
    <name evidence="1" type="ORF">SMIDD26_01567</name>
</gene>
<organism evidence="1 2">
    <name type="scientific">Streptococcus mitis</name>
    <dbReference type="NCBI Taxonomy" id="28037"/>
    <lineage>
        <taxon>Bacteria</taxon>
        <taxon>Bacillati</taxon>
        <taxon>Bacillota</taxon>
        <taxon>Bacilli</taxon>
        <taxon>Lactobacillales</taxon>
        <taxon>Streptococcaceae</taxon>
        <taxon>Streptococcus</taxon>
        <taxon>Streptococcus mitis group</taxon>
    </lineage>
</organism>
<dbReference type="EMBL" id="LQOD01000369">
    <property type="protein sequence ID" value="KXT91613.1"/>
    <property type="molecule type" value="Genomic_DNA"/>
</dbReference>
<dbReference type="OrthoDB" id="2221439at2"/>